<gene>
    <name evidence="2" type="ORF">HBSAL_13020</name>
</gene>
<proteinExistence type="predicted"/>
<dbReference type="EMBL" id="CP038633">
    <property type="protein sequence ID" value="QCC46122.1"/>
    <property type="molecule type" value="Genomic_DNA"/>
</dbReference>
<evidence type="ECO:0000259" key="1">
    <source>
        <dbReference type="Pfam" id="PF26460"/>
    </source>
</evidence>
<sequence length="93" mass="10701">MNPPQPASEPYSKGDEVTVYVGEDDPDVRYHGVKCIVTDRLQDDLNTETGRDRDQYLYRVKRRSTGEVLPIDFRHGDLVPTTTLEEHSSEDDY</sequence>
<organism evidence="2 3">
    <name type="scientific">Halobacterium salinarum (strain ATCC 33171 / DSM 3754 / JCM 8978 / NBRC 102687 / NCIMB 764 / 91-R6)</name>
    <dbReference type="NCBI Taxonomy" id="2597657"/>
    <lineage>
        <taxon>Archaea</taxon>
        <taxon>Methanobacteriati</taxon>
        <taxon>Methanobacteriota</taxon>
        <taxon>Stenosarchaea group</taxon>
        <taxon>Halobacteria</taxon>
        <taxon>Halobacteriales</taxon>
        <taxon>Halobacteriaceae</taxon>
        <taxon>Halobacterium</taxon>
    </lineage>
</organism>
<keyword evidence="2" id="KW-0614">Plasmid</keyword>
<reference evidence="2 3" key="1">
    <citation type="journal article" date="2019" name="Microbiol. Resour. Announc.">
        <title>The Genome Sequence of the Halobacterium salinarum Type Strain Is Closely Related to That of Laboratory Strains NRC-1 and R1.</title>
        <authorList>
            <person name="Pfeiffer F."/>
            <person name="Marchfelder A."/>
            <person name="Habermann B."/>
            <person name="Dyall-Smith M.L."/>
        </authorList>
    </citation>
    <scope>NUCLEOTIDE SEQUENCE [LARGE SCALE GENOMIC DNA]</scope>
    <source>
        <strain evidence="3">ATCC 33171 / DSM 3754 / JCM 8978 / NBRC 102687 / NCIMB 764 / 91-R6</strain>
        <plasmid evidence="3">phsal2</plasmid>
    </source>
</reference>
<name>A0A4D6GZD9_HALS9</name>
<geneLocation type="plasmid" evidence="3">
    <name>phsal2</name>
</geneLocation>
<evidence type="ECO:0000313" key="3">
    <source>
        <dbReference type="Proteomes" id="UP000296216"/>
    </source>
</evidence>
<protein>
    <recommendedName>
        <fullName evidence="1">DUF8139 domain-containing protein</fullName>
    </recommendedName>
</protein>
<dbReference type="AlphaFoldDB" id="A0A4D6GZD9"/>
<dbReference type="Proteomes" id="UP000296216">
    <property type="component" value="Plasmid pHSAL2"/>
</dbReference>
<dbReference type="InterPro" id="IPR058452">
    <property type="entry name" value="DUF8139"/>
</dbReference>
<evidence type="ECO:0000313" key="2">
    <source>
        <dbReference type="EMBL" id="QCC46122.1"/>
    </source>
</evidence>
<accession>A0A4D6GZD9</accession>
<dbReference type="Pfam" id="PF26460">
    <property type="entry name" value="DUF8139"/>
    <property type="match status" value="1"/>
</dbReference>
<feature type="domain" description="DUF8139" evidence="1">
    <location>
        <begin position="9"/>
        <end position="81"/>
    </location>
</feature>